<dbReference type="SUPFAM" id="SSF58104">
    <property type="entry name" value="Methyl-accepting chemotaxis protein (MCP) signaling domain"/>
    <property type="match status" value="1"/>
</dbReference>
<dbReference type="RefSeq" id="WP_127787076.1">
    <property type="nucleotide sequence ID" value="NZ_SACL01000002.1"/>
</dbReference>
<gene>
    <name evidence="8" type="ORF">EOD42_08625</name>
</gene>
<comment type="caution">
    <text evidence="8">The sequence shown here is derived from an EMBL/GenBank/DDBJ whole genome shotgun (WGS) entry which is preliminary data.</text>
</comment>
<keyword evidence="5" id="KW-0472">Membrane</keyword>
<sequence>MRISTLLNSLVLGLSLLVGVSASWIAVSAWQEQRALNLALARVEALGGVMRIGQFMTLERGAWNNAFGSDQAMTGAARAPIETSGTATDTAFAEAGRALALAYPGAANPVEASLAALGRVRAAAAAATAQPRAQRPATAHNAMVDGMGTVQVQLNQAADRIERDIAMAVPLLSDQISLARAAQSMREVNGARSSLLTVVLSGNAYPRDYLWQIQELTGRVAGIWDTIRQRISTLGAPAPLAAAQRGLEANLMGPAEARYRQLWASAREGEPSGMSFAEFRRWTVPVLNEVFALRDTALSEGLGVAHELIREARIRLAFAACLVLLAAGAAATALLLVRRRVLRPLSQMGGALGRIADGDLALEVPGSERRDEIGAMAGAVRSLRDRAAEARRLAEQAAAQQAARLAEAERLSAAARAFDSAAERELAVVDKAAHGLIAAAGAMDSAAGQAAGMAHGTASEVADAANHVGTAAASVTELSASIREIAARMAEAAHGVQSAAEDANRSSEEVRALDQAAGRISQVVRLIEEIAGQTNLLALNATIEAARAGEAGKGFAVVAGEVKALAAQTARATQEISGQISAIQGATQHAVTSIGGVAERVQQISDITTQVAAAVEEQRAATAEIAQAVERVSVASGSARERTEKLVCETDAARETAGRLGGIAHEVESSVGGLRTEVRRFLGELHAA</sequence>
<feature type="domain" description="HAMP" evidence="7">
    <location>
        <begin position="339"/>
        <end position="392"/>
    </location>
</feature>
<comment type="similarity">
    <text evidence="2">Belongs to the methyl-accepting chemotaxis (MCP) protein family.</text>
</comment>
<keyword evidence="4" id="KW-0175">Coiled coil</keyword>
<dbReference type="InterPro" id="IPR003660">
    <property type="entry name" value="HAMP_dom"/>
</dbReference>
<evidence type="ECO:0000259" key="6">
    <source>
        <dbReference type="PROSITE" id="PS50111"/>
    </source>
</evidence>
<dbReference type="AlphaFoldDB" id="A0A437MJK1"/>
<accession>A0A437MJK1</accession>
<dbReference type="CDD" id="cd06225">
    <property type="entry name" value="HAMP"/>
    <property type="match status" value="1"/>
</dbReference>
<evidence type="ECO:0000313" key="8">
    <source>
        <dbReference type="EMBL" id="RVT97847.1"/>
    </source>
</evidence>
<evidence type="ECO:0000259" key="7">
    <source>
        <dbReference type="PROSITE" id="PS50885"/>
    </source>
</evidence>
<dbReference type="PANTHER" id="PTHR32089:SF112">
    <property type="entry name" value="LYSOZYME-LIKE PROTEIN-RELATED"/>
    <property type="match status" value="1"/>
</dbReference>
<dbReference type="Gene3D" id="1.10.287.950">
    <property type="entry name" value="Methyl-accepting chemotaxis protein"/>
    <property type="match status" value="1"/>
</dbReference>
<keyword evidence="9" id="KW-1185">Reference proteome</keyword>
<dbReference type="PANTHER" id="PTHR32089">
    <property type="entry name" value="METHYL-ACCEPTING CHEMOTAXIS PROTEIN MCPB"/>
    <property type="match status" value="1"/>
</dbReference>
<feature type="transmembrane region" description="Helical" evidence="5">
    <location>
        <begin position="316"/>
        <end position="337"/>
    </location>
</feature>
<dbReference type="PROSITE" id="PS50885">
    <property type="entry name" value="HAMP"/>
    <property type="match status" value="1"/>
</dbReference>
<feature type="coiled-coil region" evidence="4">
    <location>
        <begin position="380"/>
        <end position="411"/>
    </location>
</feature>
<keyword evidence="1 3" id="KW-0807">Transducer</keyword>
<protein>
    <submittedName>
        <fullName evidence="8">Methyl-accepting chemotaxis protein</fullName>
    </submittedName>
</protein>
<dbReference type="OrthoDB" id="7295762at2"/>
<feature type="domain" description="Methyl-accepting transducer" evidence="6">
    <location>
        <begin position="432"/>
        <end position="654"/>
    </location>
</feature>
<reference evidence="8 9" key="1">
    <citation type="submission" date="2019-01" db="EMBL/GenBank/DDBJ databases">
        <authorList>
            <person name="Chen W.-M."/>
        </authorList>
    </citation>
    <scope>NUCLEOTIDE SEQUENCE [LARGE SCALE GENOMIC DNA]</scope>
    <source>
        <strain evidence="8 9">CCP-6</strain>
    </source>
</reference>
<dbReference type="SMART" id="SM00304">
    <property type="entry name" value="HAMP"/>
    <property type="match status" value="1"/>
</dbReference>
<keyword evidence="5" id="KW-0812">Transmembrane</keyword>
<dbReference type="GO" id="GO:0016020">
    <property type="term" value="C:membrane"/>
    <property type="evidence" value="ECO:0007669"/>
    <property type="project" value="InterPro"/>
</dbReference>
<dbReference type="GO" id="GO:0007165">
    <property type="term" value="P:signal transduction"/>
    <property type="evidence" value="ECO:0007669"/>
    <property type="project" value="UniProtKB-KW"/>
</dbReference>
<name>A0A437MJK1_9PROT</name>
<organism evidence="8 9">
    <name type="scientific">Rhodovarius crocodyli</name>
    <dbReference type="NCBI Taxonomy" id="1979269"/>
    <lineage>
        <taxon>Bacteria</taxon>
        <taxon>Pseudomonadati</taxon>
        <taxon>Pseudomonadota</taxon>
        <taxon>Alphaproteobacteria</taxon>
        <taxon>Acetobacterales</taxon>
        <taxon>Roseomonadaceae</taxon>
        <taxon>Rhodovarius</taxon>
    </lineage>
</organism>
<dbReference type="PROSITE" id="PS50111">
    <property type="entry name" value="CHEMOTAXIS_TRANSDUC_2"/>
    <property type="match status" value="1"/>
</dbReference>
<dbReference type="InterPro" id="IPR004089">
    <property type="entry name" value="MCPsignal_dom"/>
</dbReference>
<evidence type="ECO:0000313" key="9">
    <source>
        <dbReference type="Proteomes" id="UP000282957"/>
    </source>
</evidence>
<dbReference type="Gene3D" id="6.10.340.10">
    <property type="match status" value="1"/>
</dbReference>
<evidence type="ECO:0000256" key="5">
    <source>
        <dbReference type="SAM" id="Phobius"/>
    </source>
</evidence>
<evidence type="ECO:0000256" key="4">
    <source>
        <dbReference type="SAM" id="Coils"/>
    </source>
</evidence>
<evidence type="ECO:0000256" key="3">
    <source>
        <dbReference type="PROSITE-ProRule" id="PRU00284"/>
    </source>
</evidence>
<keyword evidence="5" id="KW-1133">Transmembrane helix</keyword>
<dbReference type="Proteomes" id="UP000282957">
    <property type="component" value="Unassembled WGS sequence"/>
</dbReference>
<evidence type="ECO:0000256" key="2">
    <source>
        <dbReference type="ARBA" id="ARBA00029447"/>
    </source>
</evidence>
<evidence type="ECO:0000256" key="1">
    <source>
        <dbReference type="ARBA" id="ARBA00023224"/>
    </source>
</evidence>
<proteinExistence type="inferred from homology"/>
<dbReference type="SMART" id="SM00283">
    <property type="entry name" value="MA"/>
    <property type="match status" value="1"/>
</dbReference>
<dbReference type="Pfam" id="PF00672">
    <property type="entry name" value="HAMP"/>
    <property type="match status" value="1"/>
</dbReference>
<dbReference type="Pfam" id="PF00015">
    <property type="entry name" value="MCPsignal"/>
    <property type="match status" value="1"/>
</dbReference>
<dbReference type="EMBL" id="SACL01000002">
    <property type="protein sequence ID" value="RVT97847.1"/>
    <property type="molecule type" value="Genomic_DNA"/>
</dbReference>